<dbReference type="EMBL" id="FZOG01000001">
    <property type="protein sequence ID" value="SNR92424.1"/>
    <property type="molecule type" value="Genomic_DNA"/>
</dbReference>
<keyword evidence="3" id="KW-1185">Reference proteome</keyword>
<dbReference type="PANTHER" id="PTHR42695:SF5">
    <property type="entry name" value="GLUTAMINE AMIDOTRANSFERASE YLR126C-RELATED"/>
    <property type="match status" value="1"/>
</dbReference>
<sequence length="244" mass="27179">MTDILIITHIDYCTPGHLAKVLDDAQLSFTELRADLNQLEGYDLDRPKAVAIMGGPMSVNDPLPWLQVEINALKHFISRDIPLLGHCLGGQLLAKALGAQVSKMAYTESGWQAMDVVAGAEQSPWLAHLPDDFDIFQWHGDTFALPEGAQPLLSNRWCANQAFSWGDKILALQGHPEMTAELVRQWLHDWSHLLDASQPSQQSCEVMLDKLDDKVGALNQVAEGFYRHWLSQAPELYARLNGLS</sequence>
<dbReference type="CDD" id="cd01741">
    <property type="entry name" value="GATase1_1"/>
    <property type="match status" value="1"/>
</dbReference>
<feature type="domain" description="Glutamine amidotransferase" evidence="1">
    <location>
        <begin position="32"/>
        <end position="181"/>
    </location>
</feature>
<keyword evidence="2" id="KW-0808">Transferase</keyword>
<name>A0A239ABL2_9PSED</name>
<dbReference type="PROSITE" id="PS51273">
    <property type="entry name" value="GATASE_TYPE_1"/>
    <property type="match status" value="1"/>
</dbReference>
<dbReference type="RefSeq" id="WP_089359200.1">
    <property type="nucleotide sequence ID" value="NZ_FZOG01000001.1"/>
</dbReference>
<organism evidence="2 3">
    <name type="scientific">Pseudomonas segetis</name>
    <dbReference type="NCBI Taxonomy" id="298908"/>
    <lineage>
        <taxon>Bacteria</taxon>
        <taxon>Pseudomonadati</taxon>
        <taxon>Pseudomonadota</taxon>
        <taxon>Gammaproteobacteria</taxon>
        <taxon>Pseudomonadales</taxon>
        <taxon>Pseudomonadaceae</taxon>
        <taxon>Pseudomonas</taxon>
    </lineage>
</organism>
<dbReference type="InterPro" id="IPR029062">
    <property type="entry name" value="Class_I_gatase-like"/>
</dbReference>
<gene>
    <name evidence="2" type="ORF">SAMN05216255_1023</name>
</gene>
<reference evidence="3" key="1">
    <citation type="submission" date="2017-06" db="EMBL/GenBank/DDBJ databases">
        <authorList>
            <person name="Varghese N."/>
            <person name="Submissions S."/>
        </authorList>
    </citation>
    <scope>NUCLEOTIDE SEQUENCE [LARGE SCALE GENOMIC DNA]</scope>
    <source>
        <strain evidence="3">CIP 108523</strain>
    </source>
</reference>
<dbReference type="GO" id="GO:0005829">
    <property type="term" value="C:cytosol"/>
    <property type="evidence" value="ECO:0007669"/>
    <property type="project" value="TreeGrafter"/>
</dbReference>
<dbReference type="AlphaFoldDB" id="A0A239ABL2"/>
<dbReference type="Proteomes" id="UP000242915">
    <property type="component" value="Unassembled WGS sequence"/>
</dbReference>
<evidence type="ECO:0000313" key="2">
    <source>
        <dbReference type="EMBL" id="SNR92424.1"/>
    </source>
</evidence>
<dbReference type="GO" id="GO:0016740">
    <property type="term" value="F:transferase activity"/>
    <property type="evidence" value="ECO:0007669"/>
    <property type="project" value="UniProtKB-KW"/>
</dbReference>
<dbReference type="InterPro" id="IPR044992">
    <property type="entry name" value="ChyE-like"/>
</dbReference>
<keyword evidence="2" id="KW-0315">Glutamine amidotransferase</keyword>
<protein>
    <submittedName>
        <fullName evidence="2">GMP synthase - Glutamine amidotransferase</fullName>
    </submittedName>
</protein>
<evidence type="ECO:0000313" key="3">
    <source>
        <dbReference type="Proteomes" id="UP000242915"/>
    </source>
</evidence>
<evidence type="ECO:0000259" key="1">
    <source>
        <dbReference type="Pfam" id="PF00117"/>
    </source>
</evidence>
<dbReference type="SUPFAM" id="SSF52317">
    <property type="entry name" value="Class I glutamine amidotransferase-like"/>
    <property type="match status" value="1"/>
</dbReference>
<dbReference type="InterPro" id="IPR017926">
    <property type="entry name" value="GATASE"/>
</dbReference>
<dbReference type="Gene3D" id="3.40.50.880">
    <property type="match status" value="1"/>
</dbReference>
<accession>A0A239ABL2</accession>
<dbReference type="PANTHER" id="PTHR42695">
    <property type="entry name" value="GLUTAMINE AMIDOTRANSFERASE YLR126C-RELATED"/>
    <property type="match status" value="1"/>
</dbReference>
<proteinExistence type="predicted"/>
<dbReference type="Pfam" id="PF00117">
    <property type="entry name" value="GATase"/>
    <property type="match status" value="1"/>
</dbReference>